<protein>
    <submittedName>
        <fullName evidence="6">AraC family transcriptional regulator</fullName>
    </submittedName>
</protein>
<feature type="region of interest" description="Disordered" evidence="4">
    <location>
        <begin position="118"/>
        <end position="163"/>
    </location>
</feature>
<proteinExistence type="predicted"/>
<sequence length="163" mass="17774">MTPEELANLAHLRRARDLIDREYARPLDVPAMARRALMSPAHFSRRFRAAYGETPYSYLMTRRIERAMALLRGGMSVTDACMAVGCTSLGSFSSRFSELVGETPSAYRRREHSAVVAMPPCVAKTQTRPTRKPGGGSSVNPSNPSNPSNSSSRIQEAGRTAAA</sequence>
<evidence type="ECO:0000256" key="1">
    <source>
        <dbReference type="ARBA" id="ARBA00023015"/>
    </source>
</evidence>
<accession>A0A345HN55</accession>
<dbReference type="InterPro" id="IPR018060">
    <property type="entry name" value="HTH_AraC"/>
</dbReference>
<dbReference type="PANTHER" id="PTHR46796">
    <property type="entry name" value="HTH-TYPE TRANSCRIPTIONAL ACTIVATOR RHAS-RELATED"/>
    <property type="match status" value="1"/>
</dbReference>
<feature type="compositionally biased region" description="Low complexity" evidence="4">
    <location>
        <begin position="138"/>
        <end position="152"/>
    </location>
</feature>
<feature type="domain" description="HTH araC/xylS-type" evidence="5">
    <location>
        <begin position="13"/>
        <end position="110"/>
    </location>
</feature>
<dbReference type="InterPro" id="IPR050204">
    <property type="entry name" value="AraC_XylS_family_regulators"/>
</dbReference>
<dbReference type="SUPFAM" id="SSF46689">
    <property type="entry name" value="Homeodomain-like"/>
    <property type="match status" value="2"/>
</dbReference>
<dbReference type="Pfam" id="PF12833">
    <property type="entry name" value="HTH_18"/>
    <property type="match status" value="1"/>
</dbReference>
<evidence type="ECO:0000313" key="6">
    <source>
        <dbReference type="EMBL" id="AXG78129.1"/>
    </source>
</evidence>
<keyword evidence="2" id="KW-0238">DNA-binding</keyword>
<evidence type="ECO:0000313" key="7">
    <source>
        <dbReference type="Proteomes" id="UP000253868"/>
    </source>
</evidence>
<gene>
    <name evidence="6" type="ORF">DVK44_10895</name>
</gene>
<dbReference type="Proteomes" id="UP000253868">
    <property type="component" value="Chromosome"/>
</dbReference>
<dbReference type="SMART" id="SM00342">
    <property type="entry name" value="HTH_ARAC"/>
    <property type="match status" value="1"/>
</dbReference>
<dbReference type="EMBL" id="CP031194">
    <property type="protein sequence ID" value="AXG78129.1"/>
    <property type="molecule type" value="Genomic_DNA"/>
</dbReference>
<organism evidence="6 7">
    <name type="scientific">Streptomyces paludis</name>
    <dbReference type="NCBI Taxonomy" id="2282738"/>
    <lineage>
        <taxon>Bacteria</taxon>
        <taxon>Bacillati</taxon>
        <taxon>Actinomycetota</taxon>
        <taxon>Actinomycetes</taxon>
        <taxon>Kitasatosporales</taxon>
        <taxon>Streptomycetaceae</taxon>
        <taxon>Streptomyces</taxon>
    </lineage>
</organism>
<reference evidence="7" key="1">
    <citation type="submission" date="2018-07" db="EMBL/GenBank/DDBJ databases">
        <authorList>
            <person name="Zhao J."/>
        </authorList>
    </citation>
    <scope>NUCLEOTIDE SEQUENCE [LARGE SCALE GENOMIC DNA]</scope>
    <source>
        <strain evidence="7">GSSD-12</strain>
    </source>
</reference>
<evidence type="ECO:0000256" key="3">
    <source>
        <dbReference type="ARBA" id="ARBA00023163"/>
    </source>
</evidence>
<keyword evidence="7" id="KW-1185">Reference proteome</keyword>
<evidence type="ECO:0000256" key="4">
    <source>
        <dbReference type="SAM" id="MobiDB-lite"/>
    </source>
</evidence>
<dbReference type="InterPro" id="IPR009057">
    <property type="entry name" value="Homeodomain-like_sf"/>
</dbReference>
<evidence type="ECO:0000259" key="5">
    <source>
        <dbReference type="PROSITE" id="PS01124"/>
    </source>
</evidence>
<dbReference type="AlphaFoldDB" id="A0A345HN55"/>
<dbReference type="GO" id="GO:0003700">
    <property type="term" value="F:DNA-binding transcription factor activity"/>
    <property type="evidence" value="ECO:0007669"/>
    <property type="project" value="InterPro"/>
</dbReference>
<dbReference type="GO" id="GO:0043565">
    <property type="term" value="F:sequence-specific DNA binding"/>
    <property type="evidence" value="ECO:0007669"/>
    <property type="project" value="InterPro"/>
</dbReference>
<dbReference type="KEGG" id="spad:DVK44_10895"/>
<dbReference type="Gene3D" id="1.10.10.60">
    <property type="entry name" value="Homeodomain-like"/>
    <property type="match status" value="2"/>
</dbReference>
<keyword evidence="3" id="KW-0804">Transcription</keyword>
<dbReference type="OrthoDB" id="2060755at2"/>
<evidence type="ECO:0000256" key="2">
    <source>
        <dbReference type="ARBA" id="ARBA00023125"/>
    </source>
</evidence>
<keyword evidence="1" id="KW-0805">Transcription regulation</keyword>
<dbReference type="PROSITE" id="PS01124">
    <property type="entry name" value="HTH_ARAC_FAMILY_2"/>
    <property type="match status" value="1"/>
</dbReference>
<dbReference type="RefSeq" id="WP_114659493.1">
    <property type="nucleotide sequence ID" value="NZ_CP031194.1"/>
</dbReference>
<name>A0A345HN55_9ACTN</name>